<reference evidence="2 3" key="1">
    <citation type="submission" date="2017-09" db="EMBL/GenBank/DDBJ databases">
        <title>Bacterial strain isolated from the female urinary microbiota.</title>
        <authorList>
            <person name="Thomas-White K."/>
            <person name="Kumar N."/>
            <person name="Forster S."/>
            <person name="Putonti C."/>
            <person name="Lawley T."/>
            <person name="Wolfe A.J."/>
        </authorList>
    </citation>
    <scope>NUCLEOTIDE SEQUENCE [LARGE SCALE GENOMIC DNA]</scope>
    <source>
        <strain evidence="2 3">UMB1301</strain>
    </source>
</reference>
<keyword evidence="1" id="KW-0472">Membrane</keyword>
<protein>
    <submittedName>
        <fullName evidence="2">Uncharacterized protein</fullName>
    </submittedName>
</protein>
<organism evidence="2 3">
    <name type="scientific">Brevibacterium paucivorans</name>
    <dbReference type="NCBI Taxonomy" id="170994"/>
    <lineage>
        <taxon>Bacteria</taxon>
        <taxon>Bacillati</taxon>
        <taxon>Actinomycetota</taxon>
        <taxon>Actinomycetes</taxon>
        <taxon>Micrococcales</taxon>
        <taxon>Brevibacteriaceae</taxon>
        <taxon>Brevibacterium</taxon>
    </lineage>
</organism>
<gene>
    <name evidence="2" type="ORF">CJ199_06580</name>
</gene>
<evidence type="ECO:0000256" key="1">
    <source>
        <dbReference type="SAM" id="Phobius"/>
    </source>
</evidence>
<accession>A0A2N6VNG3</accession>
<proteinExistence type="predicted"/>
<dbReference type="AlphaFoldDB" id="A0A2N6VNG3"/>
<comment type="caution">
    <text evidence="2">The sequence shown here is derived from an EMBL/GenBank/DDBJ whole genome shotgun (WGS) entry which is preliminary data.</text>
</comment>
<dbReference type="EMBL" id="PNHK01000002">
    <property type="protein sequence ID" value="PMD05665.1"/>
    <property type="molecule type" value="Genomic_DNA"/>
</dbReference>
<feature type="transmembrane region" description="Helical" evidence="1">
    <location>
        <begin position="79"/>
        <end position="105"/>
    </location>
</feature>
<name>A0A2N6VNG3_9MICO</name>
<keyword evidence="1" id="KW-0812">Transmembrane</keyword>
<feature type="transmembrane region" description="Helical" evidence="1">
    <location>
        <begin position="111"/>
        <end position="135"/>
    </location>
</feature>
<sequence length="143" mass="15405">MQDSGLKPASATKDYFTYLSALVQNRHGFVLPITGGRYHQTISPGVFKEAKMFVSTVALCSHLVMNTGPQVPFYADAGVVAMMFVAPVSLILLVTAIVLVVFAQLKPLHTTLLILLAVFVPILGPIIAIIIATVLKRRNQAVS</sequence>
<keyword evidence="1" id="KW-1133">Transmembrane helix</keyword>
<dbReference type="Proteomes" id="UP000235598">
    <property type="component" value="Unassembled WGS sequence"/>
</dbReference>
<evidence type="ECO:0000313" key="3">
    <source>
        <dbReference type="Proteomes" id="UP000235598"/>
    </source>
</evidence>
<evidence type="ECO:0000313" key="2">
    <source>
        <dbReference type="EMBL" id="PMD05665.1"/>
    </source>
</evidence>